<dbReference type="SUPFAM" id="SSF48726">
    <property type="entry name" value="Immunoglobulin"/>
    <property type="match status" value="1"/>
</dbReference>
<accession>A0A9D4G6E7</accession>
<sequence length="90" mass="10064">MFVGNYTVLLNTTLSVTCPFTAGNPPETRFTWFHGNTLTIGSQQNISLSSVKLSNEGYYKCRVNNTMDPTGCATQDEYTETTFYVDVQCE</sequence>
<organism evidence="3 4">
    <name type="scientific">Dreissena polymorpha</name>
    <name type="common">Zebra mussel</name>
    <name type="synonym">Mytilus polymorpha</name>
    <dbReference type="NCBI Taxonomy" id="45954"/>
    <lineage>
        <taxon>Eukaryota</taxon>
        <taxon>Metazoa</taxon>
        <taxon>Spiralia</taxon>
        <taxon>Lophotrochozoa</taxon>
        <taxon>Mollusca</taxon>
        <taxon>Bivalvia</taxon>
        <taxon>Autobranchia</taxon>
        <taxon>Heteroconchia</taxon>
        <taxon>Euheterodonta</taxon>
        <taxon>Imparidentia</taxon>
        <taxon>Neoheterodontei</taxon>
        <taxon>Myida</taxon>
        <taxon>Dreissenoidea</taxon>
        <taxon>Dreissenidae</taxon>
        <taxon>Dreissena</taxon>
    </lineage>
</organism>
<keyword evidence="1" id="KW-0732">Signal</keyword>
<reference evidence="3" key="2">
    <citation type="submission" date="2020-11" db="EMBL/GenBank/DDBJ databases">
        <authorList>
            <person name="McCartney M.A."/>
            <person name="Auch B."/>
            <person name="Kono T."/>
            <person name="Mallez S."/>
            <person name="Becker A."/>
            <person name="Gohl D.M."/>
            <person name="Silverstein K.A.T."/>
            <person name="Koren S."/>
            <person name="Bechman K.B."/>
            <person name="Herman A."/>
            <person name="Abrahante J.E."/>
            <person name="Garbe J."/>
        </authorList>
    </citation>
    <scope>NUCLEOTIDE SEQUENCE</scope>
    <source>
        <strain evidence="3">Duluth1</strain>
        <tissue evidence="3">Whole animal</tissue>
    </source>
</reference>
<dbReference type="AlphaFoldDB" id="A0A9D4G6E7"/>
<name>A0A9D4G6E7_DREPO</name>
<evidence type="ECO:0000259" key="2">
    <source>
        <dbReference type="PROSITE" id="PS50835"/>
    </source>
</evidence>
<feature type="signal peptide" evidence="1">
    <location>
        <begin position="1"/>
        <end position="23"/>
    </location>
</feature>
<protein>
    <recommendedName>
        <fullName evidence="2">Ig-like domain-containing protein</fullName>
    </recommendedName>
</protein>
<keyword evidence="4" id="KW-1185">Reference proteome</keyword>
<dbReference type="Gene3D" id="2.60.40.10">
    <property type="entry name" value="Immunoglobulins"/>
    <property type="match status" value="1"/>
</dbReference>
<dbReference type="InterPro" id="IPR013783">
    <property type="entry name" value="Ig-like_fold"/>
</dbReference>
<dbReference type="InterPro" id="IPR036179">
    <property type="entry name" value="Ig-like_dom_sf"/>
</dbReference>
<feature type="domain" description="Ig-like" evidence="2">
    <location>
        <begin position="1"/>
        <end position="79"/>
    </location>
</feature>
<feature type="chain" id="PRO_5038887405" description="Ig-like domain-containing protein" evidence="1">
    <location>
        <begin position="24"/>
        <end position="90"/>
    </location>
</feature>
<dbReference type="InterPro" id="IPR003599">
    <property type="entry name" value="Ig_sub"/>
</dbReference>
<reference evidence="3" key="1">
    <citation type="journal article" date="2019" name="bioRxiv">
        <title>The Genome of the Zebra Mussel, Dreissena polymorpha: A Resource for Invasive Species Research.</title>
        <authorList>
            <person name="McCartney M.A."/>
            <person name="Auch B."/>
            <person name="Kono T."/>
            <person name="Mallez S."/>
            <person name="Zhang Y."/>
            <person name="Obille A."/>
            <person name="Becker A."/>
            <person name="Abrahante J.E."/>
            <person name="Garbe J."/>
            <person name="Badalamenti J.P."/>
            <person name="Herman A."/>
            <person name="Mangelson H."/>
            <person name="Liachko I."/>
            <person name="Sullivan S."/>
            <person name="Sone E.D."/>
            <person name="Koren S."/>
            <person name="Silverstein K.A.T."/>
            <person name="Beckman K.B."/>
            <person name="Gohl D.M."/>
        </authorList>
    </citation>
    <scope>NUCLEOTIDE SEQUENCE</scope>
    <source>
        <strain evidence="3">Duluth1</strain>
        <tissue evidence="3">Whole animal</tissue>
    </source>
</reference>
<dbReference type="EMBL" id="JAIWYP010000006">
    <property type="protein sequence ID" value="KAH3811390.1"/>
    <property type="molecule type" value="Genomic_DNA"/>
</dbReference>
<dbReference type="PROSITE" id="PS50835">
    <property type="entry name" value="IG_LIKE"/>
    <property type="match status" value="1"/>
</dbReference>
<dbReference type="InterPro" id="IPR003598">
    <property type="entry name" value="Ig_sub2"/>
</dbReference>
<dbReference type="Pfam" id="PF13895">
    <property type="entry name" value="Ig_2"/>
    <property type="match status" value="1"/>
</dbReference>
<dbReference type="Proteomes" id="UP000828390">
    <property type="component" value="Unassembled WGS sequence"/>
</dbReference>
<evidence type="ECO:0000256" key="1">
    <source>
        <dbReference type="SAM" id="SignalP"/>
    </source>
</evidence>
<proteinExistence type="predicted"/>
<dbReference type="SMART" id="SM00409">
    <property type="entry name" value="IG"/>
    <property type="match status" value="1"/>
</dbReference>
<comment type="caution">
    <text evidence="3">The sequence shown here is derived from an EMBL/GenBank/DDBJ whole genome shotgun (WGS) entry which is preliminary data.</text>
</comment>
<gene>
    <name evidence="3" type="ORF">DPMN_139800</name>
</gene>
<evidence type="ECO:0000313" key="3">
    <source>
        <dbReference type="EMBL" id="KAH3811390.1"/>
    </source>
</evidence>
<dbReference type="SMART" id="SM00408">
    <property type="entry name" value="IGc2"/>
    <property type="match status" value="1"/>
</dbReference>
<dbReference type="InterPro" id="IPR007110">
    <property type="entry name" value="Ig-like_dom"/>
</dbReference>
<evidence type="ECO:0000313" key="4">
    <source>
        <dbReference type="Proteomes" id="UP000828390"/>
    </source>
</evidence>